<accession>A0A1H3GNI1</accession>
<sequence>MGAEVAIQSAFAKENVQLELLLRRLTDPAIGPMWWMQRYADIQFAVGDPKPKVKSMLEAFAELRRALEVAKVDKIDDLRLQARHKLDEVFAAIEDPQSFTLVIELMNRFLDEMGVQKSK</sequence>
<dbReference type="AlphaFoldDB" id="A0A1H3GNI1"/>
<protein>
    <submittedName>
        <fullName evidence="1">Uncharacterized protein</fullName>
    </submittedName>
</protein>
<dbReference type="EMBL" id="FNPH01000001">
    <property type="protein sequence ID" value="SDY04054.1"/>
    <property type="molecule type" value="Genomic_DNA"/>
</dbReference>
<gene>
    <name evidence="1" type="ORF">SAMN05444365_101464</name>
</gene>
<name>A0A1H3GNI1_9ACTN</name>
<proteinExistence type="predicted"/>
<keyword evidence="2" id="KW-1185">Reference proteome</keyword>
<dbReference type="Proteomes" id="UP000242415">
    <property type="component" value="Unassembled WGS sequence"/>
</dbReference>
<reference evidence="2" key="1">
    <citation type="submission" date="2016-10" db="EMBL/GenBank/DDBJ databases">
        <authorList>
            <person name="Varghese N."/>
            <person name="Submissions S."/>
        </authorList>
    </citation>
    <scope>NUCLEOTIDE SEQUENCE [LARGE SCALE GENOMIC DNA]</scope>
    <source>
        <strain evidence="2">DSM 45245</strain>
    </source>
</reference>
<organism evidence="1 2">
    <name type="scientific">Micromonospora pattaloongensis</name>
    <dbReference type="NCBI Taxonomy" id="405436"/>
    <lineage>
        <taxon>Bacteria</taxon>
        <taxon>Bacillati</taxon>
        <taxon>Actinomycetota</taxon>
        <taxon>Actinomycetes</taxon>
        <taxon>Micromonosporales</taxon>
        <taxon>Micromonosporaceae</taxon>
        <taxon>Micromonospora</taxon>
    </lineage>
</organism>
<evidence type="ECO:0000313" key="1">
    <source>
        <dbReference type="EMBL" id="SDY04054.1"/>
    </source>
</evidence>
<evidence type="ECO:0000313" key="2">
    <source>
        <dbReference type="Proteomes" id="UP000242415"/>
    </source>
</evidence>